<dbReference type="SUPFAM" id="SSF54782">
    <property type="entry name" value="Porphobilinogen deaminase (hydroxymethylbilane synthase), C-terminal domain"/>
    <property type="match status" value="1"/>
</dbReference>
<dbReference type="AlphaFoldDB" id="A0A2N3PJR0"/>
<dbReference type="InterPro" id="IPR022418">
    <property type="entry name" value="Porphobilinogen_deaminase_C"/>
</dbReference>
<dbReference type="GeneID" id="97290313"/>
<dbReference type="GO" id="GO:0005737">
    <property type="term" value="C:cytoplasm"/>
    <property type="evidence" value="ECO:0007669"/>
    <property type="project" value="UniProtKB-UniRule"/>
</dbReference>
<dbReference type="PIRSF" id="PIRSF001438">
    <property type="entry name" value="4pyrrol_synth_OHMeBilane_synth"/>
    <property type="match status" value="1"/>
</dbReference>
<dbReference type="GO" id="GO:0006782">
    <property type="term" value="P:protoporphyrinogen IX biosynthetic process"/>
    <property type="evidence" value="ECO:0007669"/>
    <property type="project" value="UniProtKB-UniRule"/>
</dbReference>
<feature type="domain" description="Porphobilinogen deaminase N-terminal" evidence="9">
    <location>
        <begin position="4"/>
        <end position="208"/>
    </location>
</feature>
<gene>
    <name evidence="8" type="primary">hemC</name>
    <name evidence="11" type="ORF">BCM31_07100</name>
</gene>
<dbReference type="HAMAP" id="MF_00260">
    <property type="entry name" value="Porphobil_deam"/>
    <property type="match status" value="1"/>
</dbReference>
<evidence type="ECO:0000256" key="5">
    <source>
        <dbReference type="ARBA" id="ARBA00022679"/>
    </source>
</evidence>
<dbReference type="FunFam" id="3.40.190.10:FF:000004">
    <property type="entry name" value="Porphobilinogen deaminase"/>
    <property type="match status" value="1"/>
</dbReference>
<proteinExistence type="inferred from homology"/>
<sequence length="310" mass="34441">MQKLTIGTRGSVLALWQANHIKNLLEERYPKLEVELKIVKTKGDKILDVPLAKIGGKGLFTKELEVLLLEGDIDLAVHSLKDVPVEFTQGLGLAAITKREDVRDSFLSFKYKNLGDLPKGAKVGTTSLRRVMQINALRGDLDCQSLRGNVQTRLQRLENEEFDAIILAQAGVNRLELKGIPYITPLDFMVPAMGQAALGIECKKDSNYVELLSFLNDKNAVFETHCERAFVRVLNGGCQVPIGINARYNEGSLEVRAILGLPDGSEIIKENLESEVSSIKDCEYIGKTLAESFLNQGAREILQKAQDWKF</sequence>
<reference evidence="11 12" key="1">
    <citation type="submission" date="2016-07" db="EMBL/GenBank/DDBJ databases">
        <title>Detection of Helicobacter winghamensis from caecal content of red fox (Vulpes vulpes).</title>
        <authorList>
            <person name="Zanoni R.G."/>
            <person name="Florio D."/>
            <person name="Caffara M."/>
            <person name="Renzi M."/>
            <person name="Parisi A."/>
            <person name="Pasquali F."/>
            <person name="Manfreda G."/>
        </authorList>
    </citation>
    <scope>NUCLEOTIDE SEQUENCE [LARGE SCALE GENOMIC DNA]</scope>
    <source>
        <strain evidence="11 12">295_13</strain>
    </source>
</reference>
<evidence type="ECO:0000256" key="1">
    <source>
        <dbReference type="ARBA" id="ARBA00002869"/>
    </source>
</evidence>
<evidence type="ECO:0000313" key="12">
    <source>
        <dbReference type="Proteomes" id="UP000233350"/>
    </source>
</evidence>
<dbReference type="Pfam" id="PF01379">
    <property type="entry name" value="Porphobil_deam"/>
    <property type="match status" value="1"/>
</dbReference>
<comment type="cofactor">
    <cofactor evidence="8">
        <name>dipyrromethane</name>
        <dbReference type="ChEBI" id="CHEBI:60342"/>
    </cofactor>
    <text evidence="8">Binds 1 dipyrromethane group covalently.</text>
</comment>
<dbReference type="UniPathway" id="UPA00251">
    <property type="reaction ID" value="UER00319"/>
</dbReference>
<evidence type="ECO:0000256" key="7">
    <source>
        <dbReference type="ARBA" id="ARBA00048169"/>
    </source>
</evidence>
<evidence type="ECO:0000256" key="3">
    <source>
        <dbReference type="ARBA" id="ARBA00005638"/>
    </source>
</evidence>
<keyword evidence="5 8" id="KW-0808">Transferase</keyword>
<dbReference type="PRINTS" id="PR00151">
    <property type="entry name" value="PORPHBDMNASE"/>
</dbReference>
<keyword evidence="12" id="KW-1185">Reference proteome</keyword>
<evidence type="ECO:0000259" key="10">
    <source>
        <dbReference type="Pfam" id="PF03900"/>
    </source>
</evidence>
<comment type="miscellaneous">
    <text evidence="8">The porphobilinogen subunits are added to the dipyrromethane group.</text>
</comment>
<comment type="subunit">
    <text evidence="4 8">Monomer.</text>
</comment>
<dbReference type="OrthoDB" id="9810298at2"/>
<organism evidence="11 12">
    <name type="scientific">Helicobacter winghamensis</name>
    <dbReference type="NCBI Taxonomy" id="157268"/>
    <lineage>
        <taxon>Bacteria</taxon>
        <taxon>Pseudomonadati</taxon>
        <taxon>Campylobacterota</taxon>
        <taxon>Epsilonproteobacteria</taxon>
        <taxon>Campylobacterales</taxon>
        <taxon>Helicobacteraceae</taxon>
        <taxon>Helicobacter</taxon>
    </lineage>
</organism>
<dbReference type="SUPFAM" id="SSF53850">
    <property type="entry name" value="Periplasmic binding protein-like II"/>
    <property type="match status" value="1"/>
</dbReference>
<dbReference type="Gene3D" id="3.40.190.10">
    <property type="entry name" value="Periplasmic binding protein-like II"/>
    <property type="match status" value="2"/>
</dbReference>
<dbReference type="Pfam" id="PF03900">
    <property type="entry name" value="Porphobil_deamC"/>
    <property type="match status" value="1"/>
</dbReference>
<dbReference type="Gene3D" id="3.30.160.40">
    <property type="entry name" value="Porphobilinogen deaminase, C-terminal domain"/>
    <property type="match status" value="1"/>
</dbReference>
<evidence type="ECO:0000259" key="9">
    <source>
        <dbReference type="Pfam" id="PF01379"/>
    </source>
</evidence>
<comment type="similarity">
    <text evidence="3 8">Belongs to the HMBS family.</text>
</comment>
<evidence type="ECO:0000256" key="2">
    <source>
        <dbReference type="ARBA" id="ARBA00004735"/>
    </source>
</evidence>
<dbReference type="RefSeq" id="WP_006802754.1">
    <property type="nucleotide sequence ID" value="NZ_CABKOI010000020.1"/>
</dbReference>
<dbReference type="EMBL" id="MBPK01000022">
    <property type="protein sequence ID" value="PKT81424.1"/>
    <property type="molecule type" value="Genomic_DNA"/>
</dbReference>
<keyword evidence="6 8" id="KW-0627">Porphyrin biosynthesis</keyword>
<evidence type="ECO:0000313" key="11">
    <source>
        <dbReference type="EMBL" id="PKT81424.1"/>
    </source>
</evidence>
<dbReference type="PANTHER" id="PTHR11557:SF0">
    <property type="entry name" value="PORPHOBILINOGEN DEAMINASE"/>
    <property type="match status" value="1"/>
</dbReference>
<dbReference type="STRING" id="556267.HWAG_01058"/>
<dbReference type="InterPro" id="IPR000860">
    <property type="entry name" value="HemC"/>
</dbReference>
<dbReference type="NCBIfam" id="TIGR00212">
    <property type="entry name" value="hemC"/>
    <property type="match status" value="1"/>
</dbReference>
<feature type="domain" description="Porphobilinogen deaminase C-terminal" evidence="10">
    <location>
        <begin position="223"/>
        <end position="295"/>
    </location>
</feature>
<dbReference type="Proteomes" id="UP000233350">
    <property type="component" value="Unassembled WGS sequence"/>
</dbReference>
<dbReference type="GO" id="GO:0004418">
    <property type="term" value="F:hydroxymethylbilane synthase activity"/>
    <property type="evidence" value="ECO:0007669"/>
    <property type="project" value="UniProtKB-UniRule"/>
</dbReference>
<evidence type="ECO:0000256" key="6">
    <source>
        <dbReference type="ARBA" id="ARBA00023244"/>
    </source>
</evidence>
<comment type="pathway">
    <text evidence="2">Porphyrin-containing compound metabolism; protoporphyrin-IX biosynthesis; coproporphyrinogen-III from 5-aminolevulinate: step 2/4.</text>
</comment>
<comment type="catalytic activity">
    <reaction evidence="7 8">
        <text>4 porphobilinogen + H2O = hydroxymethylbilane + 4 NH4(+)</text>
        <dbReference type="Rhea" id="RHEA:13185"/>
        <dbReference type="ChEBI" id="CHEBI:15377"/>
        <dbReference type="ChEBI" id="CHEBI:28938"/>
        <dbReference type="ChEBI" id="CHEBI:57845"/>
        <dbReference type="ChEBI" id="CHEBI:58126"/>
        <dbReference type="EC" id="2.5.1.61"/>
    </reaction>
</comment>
<comment type="function">
    <text evidence="1 8">Tetrapolymerization of the monopyrrole PBG into the hydroxymethylbilane pre-uroporphyrinogen in several discrete steps.</text>
</comment>
<dbReference type="InterPro" id="IPR036803">
    <property type="entry name" value="Porphobilinogen_deaminase_C_sf"/>
</dbReference>
<dbReference type="PROSITE" id="PS00533">
    <property type="entry name" value="PORPHOBILINOGEN_DEAM"/>
    <property type="match status" value="1"/>
</dbReference>
<evidence type="ECO:0000256" key="8">
    <source>
        <dbReference type="HAMAP-Rule" id="MF_00260"/>
    </source>
</evidence>
<accession>A0A2N3PJR0</accession>
<comment type="caution">
    <text evidence="11">The sequence shown here is derived from an EMBL/GenBank/DDBJ whole genome shotgun (WGS) entry which is preliminary data.</text>
</comment>
<dbReference type="FunFam" id="3.40.190.10:FF:000005">
    <property type="entry name" value="Porphobilinogen deaminase"/>
    <property type="match status" value="1"/>
</dbReference>
<dbReference type="InterPro" id="IPR022417">
    <property type="entry name" value="Porphobilin_deaminase_N"/>
</dbReference>
<evidence type="ECO:0000256" key="4">
    <source>
        <dbReference type="ARBA" id="ARBA00011245"/>
    </source>
</evidence>
<dbReference type="PANTHER" id="PTHR11557">
    <property type="entry name" value="PORPHOBILINOGEN DEAMINASE"/>
    <property type="match status" value="1"/>
</dbReference>
<dbReference type="InterPro" id="IPR022419">
    <property type="entry name" value="Porphobilin_deaminase_cofac_BS"/>
</dbReference>
<protein>
    <recommendedName>
        <fullName evidence="8">Porphobilinogen deaminase</fullName>
        <shortName evidence="8">PBG</shortName>
        <ecNumber evidence="8">2.5.1.61</ecNumber>
    </recommendedName>
    <alternativeName>
        <fullName evidence="8">Hydroxymethylbilane synthase</fullName>
        <shortName evidence="8">HMBS</shortName>
    </alternativeName>
    <alternativeName>
        <fullName evidence="8">Pre-uroporphyrinogen synthase</fullName>
    </alternativeName>
</protein>
<name>A0A2N3PJR0_9HELI</name>
<feature type="modified residue" description="S-(dipyrrolylmethanemethyl)cysteine" evidence="8">
    <location>
        <position position="238"/>
    </location>
</feature>
<dbReference type="CDD" id="cd13646">
    <property type="entry name" value="PBP2_EcHMBS_like"/>
    <property type="match status" value="1"/>
</dbReference>
<dbReference type="EC" id="2.5.1.61" evidence="8"/>